<gene>
    <name evidence="2" type="ORF">CUTER_09985</name>
</gene>
<dbReference type="SUPFAM" id="SSF53167">
    <property type="entry name" value="Purine and uridine phosphorylases"/>
    <property type="match status" value="1"/>
</dbReference>
<dbReference type="PATRIC" id="fig|1072256.5.peg.1966"/>
<dbReference type="RefSeq" id="WP_047260270.1">
    <property type="nucleotide sequence ID" value="NZ_CP011546.1"/>
</dbReference>
<feature type="domain" description="Nucleoside phosphorylase" evidence="1">
    <location>
        <begin position="23"/>
        <end position="185"/>
    </location>
</feature>
<dbReference type="Pfam" id="PF01048">
    <property type="entry name" value="PNP_UDP_1"/>
    <property type="match status" value="1"/>
</dbReference>
<dbReference type="Proteomes" id="UP000035548">
    <property type="component" value="Chromosome"/>
</dbReference>
<keyword evidence="2" id="KW-0326">Glycosidase</keyword>
<dbReference type="NCBIfam" id="NF004168">
    <property type="entry name" value="PRK05634.1"/>
    <property type="match status" value="1"/>
</dbReference>
<reference evidence="2 3" key="1">
    <citation type="journal article" date="2015" name="Genome Announc.">
        <title>Virulence Factor Genes Detected in the Complete Genome Sequence of Corynebacterium uterequi DSM 45634, Isolated from the Uterus of a Maiden Mare.</title>
        <authorList>
            <person name="Ruckert C."/>
            <person name="Kriete M."/>
            <person name="Jaenicke S."/>
            <person name="Winkler A."/>
            <person name="Tauch A."/>
        </authorList>
    </citation>
    <scope>NUCLEOTIDE SEQUENCE [LARGE SCALE GENOMIC DNA]</scope>
    <source>
        <strain evidence="2 3">DSM 45634</strain>
    </source>
</reference>
<dbReference type="GO" id="GO:0005829">
    <property type="term" value="C:cytosol"/>
    <property type="evidence" value="ECO:0007669"/>
    <property type="project" value="TreeGrafter"/>
</dbReference>
<accession>A0A0G3HGR5</accession>
<dbReference type="KEGG" id="cut:CUTER_09985"/>
<dbReference type="InterPro" id="IPR000845">
    <property type="entry name" value="Nucleoside_phosphorylase_d"/>
</dbReference>
<dbReference type="InterPro" id="IPR035994">
    <property type="entry name" value="Nucleoside_phosphorylase_sf"/>
</dbReference>
<dbReference type="STRING" id="1072256.CUTER_09985"/>
<dbReference type="OrthoDB" id="3852236at2"/>
<dbReference type="GO" id="GO:0008930">
    <property type="term" value="F:methylthioadenosine nucleosidase activity"/>
    <property type="evidence" value="ECO:0007669"/>
    <property type="project" value="TreeGrafter"/>
</dbReference>
<organism evidence="2 3">
    <name type="scientific">Corynebacterium uterequi</name>
    <dbReference type="NCBI Taxonomy" id="1072256"/>
    <lineage>
        <taxon>Bacteria</taxon>
        <taxon>Bacillati</taxon>
        <taxon>Actinomycetota</taxon>
        <taxon>Actinomycetes</taxon>
        <taxon>Mycobacteriales</taxon>
        <taxon>Corynebacteriaceae</taxon>
        <taxon>Corynebacterium</taxon>
    </lineage>
</organism>
<dbReference type="GO" id="GO:0009116">
    <property type="term" value="P:nucleoside metabolic process"/>
    <property type="evidence" value="ECO:0007669"/>
    <property type="project" value="InterPro"/>
</dbReference>
<evidence type="ECO:0000313" key="2">
    <source>
        <dbReference type="EMBL" id="AKK11965.1"/>
    </source>
</evidence>
<dbReference type="GO" id="GO:0008782">
    <property type="term" value="F:adenosylhomocysteine nucleosidase activity"/>
    <property type="evidence" value="ECO:0007669"/>
    <property type="project" value="UniProtKB-EC"/>
</dbReference>
<keyword evidence="3" id="KW-1185">Reference proteome</keyword>
<dbReference type="EMBL" id="CP011546">
    <property type="protein sequence ID" value="AKK11965.1"/>
    <property type="molecule type" value="Genomic_DNA"/>
</dbReference>
<dbReference type="EC" id="3.2.2.9" evidence="2"/>
<protein>
    <submittedName>
        <fullName evidence="2">Nucleoside phosphorylase</fullName>
        <ecNumber evidence="2">3.2.2.9</ecNumber>
    </submittedName>
</protein>
<dbReference type="GO" id="GO:0019284">
    <property type="term" value="P:L-methionine salvage from S-adenosylmethionine"/>
    <property type="evidence" value="ECO:0007669"/>
    <property type="project" value="TreeGrafter"/>
</dbReference>
<name>A0A0G3HGR5_9CORY</name>
<dbReference type="AlphaFoldDB" id="A0A0G3HGR5"/>
<dbReference type="PANTHER" id="PTHR46832:SF1">
    <property type="entry name" value="5'-METHYLTHIOADENOSINE_S-ADENOSYLHOMOCYSTEINE NUCLEOSIDASE"/>
    <property type="match status" value="1"/>
</dbReference>
<dbReference type="Gene3D" id="3.40.50.1580">
    <property type="entry name" value="Nucleoside phosphorylase domain"/>
    <property type="match status" value="1"/>
</dbReference>
<evidence type="ECO:0000313" key="3">
    <source>
        <dbReference type="Proteomes" id="UP000035548"/>
    </source>
</evidence>
<sequence>MENVLLVSATAAEAAHLPEGTRVLVTGIGTASCGVELATYLANPDNPLPDRIVNFGTAGALRDGLGGVFEIIEVFQHDFSQEVIEEMTGRPFPNARVLEPATDLPSAVLATGDSFVSDDARRVELARRAELVDMEGYIVARMGAAFGIPVTLIKQVSDRADAEAKTTWAEAVDAGARELARELRRLGWA</sequence>
<proteinExistence type="predicted"/>
<evidence type="ECO:0000259" key="1">
    <source>
        <dbReference type="Pfam" id="PF01048"/>
    </source>
</evidence>
<dbReference type="PANTHER" id="PTHR46832">
    <property type="entry name" value="5'-METHYLTHIOADENOSINE/S-ADENOSYLHOMOCYSTEINE NUCLEOSIDASE"/>
    <property type="match status" value="1"/>
</dbReference>
<keyword evidence="2" id="KW-0378">Hydrolase</keyword>
<reference evidence="3" key="2">
    <citation type="submission" date="2015-05" db="EMBL/GenBank/DDBJ databases">
        <title>Complete genome sequence of Corynebacterium uterequi DSM 45634, isolated from the uterus of a maiden mare.</title>
        <authorList>
            <person name="Ruckert C."/>
            <person name="Albersmeier A."/>
            <person name="Winkler A."/>
            <person name="Tauch A."/>
        </authorList>
    </citation>
    <scope>NUCLEOTIDE SEQUENCE [LARGE SCALE GENOMIC DNA]</scope>
    <source>
        <strain evidence="3">DSM 45634</strain>
    </source>
</reference>